<reference evidence="2" key="1">
    <citation type="submission" date="2007-11" db="EMBL/GenBank/DDBJ databases">
        <authorList>
            <consortium name="The Broad Institute Genome Sequencing Platform"/>
            <person name="Volkman S.K."/>
            <person name="Daily J.P."/>
            <person name="Sarr O."/>
            <person name="Ndiaye D."/>
            <person name="Ndir O."/>
            <person name="Mboup S."/>
            <person name="Lukens A."/>
            <person name="Stange-Thomann N."/>
            <person name="Mauceli E."/>
            <person name="Gnerre S."/>
            <person name="Jaffe D."/>
            <person name="Zainoun J."/>
            <person name="Wiegand R.C."/>
            <person name="Birren B."/>
            <person name="Galagan J."/>
            <person name="Lander E."/>
            <person name="Wirth D.F."/>
        </authorList>
    </citation>
    <scope>NUCLEOTIDE SEQUENCE [LARGE SCALE GENOMIC DNA]</scope>
    <source>
        <strain evidence="2">7G8</strain>
    </source>
</reference>
<dbReference type="Proteomes" id="UP000030688">
    <property type="component" value="Unassembled WGS sequence"/>
</dbReference>
<accession>W7ESH5</accession>
<evidence type="ECO:0000313" key="1">
    <source>
        <dbReference type="EMBL" id="EUR48872.1"/>
    </source>
</evidence>
<protein>
    <submittedName>
        <fullName evidence="1">Uncharacterized protein</fullName>
    </submittedName>
</protein>
<dbReference type="AlphaFoldDB" id="W7ESH5"/>
<evidence type="ECO:0000313" key="2">
    <source>
        <dbReference type="Proteomes" id="UP000030688"/>
    </source>
</evidence>
<dbReference type="EMBL" id="KE123702">
    <property type="protein sequence ID" value="EUR48872.1"/>
    <property type="molecule type" value="Genomic_DNA"/>
</dbReference>
<reference evidence="1 2" key="2">
    <citation type="submission" date="2013-02" db="EMBL/GenBank/DDBJ databases">
        <title>The Genome Sequence of Plasmodium falciparum 7G8.</title>
        <authorList>
            <consortium name="The Broad Institute Genome Sequencing Platform"/>
            <consortium name="The Broad Institute Genome Sequencing Center for Infectious Disease"/>
            <person name="Neafsey D."/>
            <person name="Cheeseman I."/>
            <person name="Volkman S."/>
            <person name="Adams J."/>
            <person name="Walker B."/>
            <person name="Young S.K."/>
            <person name="Zeng Q."/>
            <person name="Gargeya S."/>
            <person name="Fitzgerald M."/>
            <person name="Haas B."/>
            <person name="Abouelleil A."/>
            <person name="Alvarado L."/>
            <person name="Arachchi H.M."/>
            <person name="Berlin A.M."/>
            <person name="Chapman S.B."/>
            <person name="Dewar J."/>
            <person name="Goldberg J."/>
            <person name="Griggs A."/>
            <person name="Gujja S."/>
            <person name="Hansen M."/>
            <person name="Howarth C."/>
            <person name="Imamovic A."/>
            <person name="Larimer J."/>
            <person name="McCowan C."/>
            <person name="Murphy C."/>
            <person name="Neiman D."/>
            <person name="Pearson M."/>
            <person name="Priest M."/>
            <person name="Roberts A."/>
            <person name="Saif S."/>
            <person name="Shea T."/>
            <person name="Sisk P."/>
            <person name="Sykes S."/>
            <person name="Wortman J."/>
            <person name="Nusbaum C."/>
            <person name="Birren B."/>
        </authorList>
    </citation>
    <scope>NUCLEOTIDE SEQUENCE [LARGE SCALE GENOMIC DNA]</scope>
    <source>
        <strain evidence="1 2">7G8</strain>
    </source>
</reference>
<organism evidence="1 2">
    <name type="scientific">Plasmodium falciparum (isolate 7G8)</name>
    <dbReference type="NCBI Taxonomy" id="57266"/>
    <lineage>
        <taxon>Eukaryota</taxon>
        <taxon>Sar</taxon>
        <taxon>Alveolata</taxon>
        <taxon>Apicomplexa</taxon>
        <taxon>Aconoidasida</taxon>
        <taxon>Haemosporida</taxon>
        <taxon>Plasmodiidae</taxon>
        <taxon>Plasmodium</taxon>
        <taxon>Plasmodium (Laverania)</taxon>
    </lineage>
</organism>
<name>W7ESH5_PLAF8</name>
<sequence length="70" mass="8182">MTKNKACKFYDTTNTKCTTSNEERNEHLLYEQIVILSAWEQLLPLIGVLLYPKYQVHNTINIRTSDTTPH</sequence>
<gene>
    <name evidence="1" type="ORF">PFBG_06142</name>
</gene>
<proteinExistence type="predicted"/>